<protein>
    <recommendedName>
        <fullName evidence="3">histidine kinase</fullName>
        <ecNumber evidence="3">2.7.13.3</ecNumber>
    </recommendedName>
</protein>
<keyword evidence="12" id="KW-1133">Transmembrane helix</keyword>
<keyword evidence="8" id="KW-0418">Kinase</keyword>
<evidence type="ECO:0000256" key="10">
    <source>
        <dbReference type="ARBA" id="ARBA00023012"/>
    </source>
</evidence>
<feature type="transmembrane region" description="Helical" evidence="12">
    <location>
        <begin position="232"/>
        <end position="252"/>
    </location>
</feature>
<dbReference type="EC" id="2.7.13.3" evidence="3"/>
<evidence type="ECO:0000313" key="14">
    <source>
        <dbReference type="EMBL" id="MDN7024189.1"/>
    </source>
</evidence>
<evidence type="ECO:0000259" key="13">
    <source>
        <dbReference type="PROSITE" id="PS50885"/>
    </source>
</evidence>
<evidence type="ECO:0000256" key="5">
    <source>
        <dbReference type="ARBA" id="ARBA00022553"/>
    </source>
</evidence>
<name>A0ABT8M8C5_9EURY</name>
<organism evidence="14 15">
    <name type="scientific">Methanoculleus frigidifontis</name>
    <dbReference type="NCBI Taxonomy" id="2584085"/>
    <lineage>
        <taxon>Archaea</taxon>
        <taxon>Methanobacteriati</taxon>
        <taxon>Methanobacteriota</taxon>
        <taxon>Stenosarchaea group</taxon>
        <taxon>Methanomicrobia</taxon>
        <taxon>Methanomicrobiales</taxon>
        <taxon>Methanomicrobiaceae</taxon>
        <taxon>Methanoculleus</taxon>
    </lineage>
</organism>
<comment type="caution">
    <text evidence="14">The sequence shown here is derived from an EMBL/GenBank/DDBJ whole genome shotgun (WGS) entry which is preliminary data.</text>
</comment>
<keyword evidence="11 12" id="KW-0472">Membrane</keyword>
<evidence type="ECO:0000256" key="11">
    <source>
        <dbReference type="ARBA" id="ARBA00023136"/>
    </source>
</evidence>
<dbReference type="PANTHER" id="PTHR45528">
    <property type="entry name" value="SENSOR HISTIDINE KINASE CPXA"/>
    <property type="match status" value="1"/>
</dbReference>
<proteinExistence type="predicted"/>
<evidence type="ECO:0000256" key="6">
    <source>
        <dbReference type="ARBA" id="ARBA00022679"/>
    </source>
</evidence>
<dbReference type="Gene3D" id="6.10.340.10">
    <property type="match status" value="1"/>
</dbReference>
<sequence length="319" mass="34314">MKLSILQKMVVVMLIISVVPLITLGNCASNDARALGLSAANDAKWMGKYALADSTKALEELGVRMIEQKAADVAGQCAIYIRAHPEMSLADLQASPEFQAIAVQPVGKTGSTCLYEQGSGIMRLHQSPDLADLEMSSLQETLPEFWELFSFTLSGNIVGGYYDWIGADGQATREFMSAVPVEGTEYMLAATISVEEFAEPIVAIQDDMNKEIAATNARIRESTESLSTRNTILVITAITVLVTGLVGFLFAASISRPIKKLTEIADKVSMGDLEGTEIDIRSDDEIGALAESFQRMVVSVKYYMAKAQAAAQPPGGDEA</sequence>
<keyword evidence="6" id="KW-0808">Transferase</keyword>
<dbReference type="PROSITE" id="PS50885">
    <property type="entry name" value="HAMP"/>
    <property type="match status" value="1"/>
</dbReference>
<comment type="catalytic activity">
    <reaction evidence="1">
        <text>ATP + protein L-histidine = ADP + protein N-phospho-L-histidine.</text>
        <dbReference type="EC" id="2.7.13.3"/>
    </reaction>
</comment>
<evidence type="ECO:0000256" key="4">
    <source>
        <dbReference type="ARBA" id="ARBA00022475"/>
    </source>
</evidence>
<evidence type="ECO:0000256" key="12">
    <source>
        <dbReference type="SAM" id="Phobius"/>
    </source>
</evidence>
<dbReference type="Proteomes" id="UP001168338">
    <property type="component" value="Unassembled WGS sequence"/>
</dbReference>
<dbReference type="InterPro" id="IPR003660">
    <property type="entry name" value="HAMP_dom"/>
</dbReference>
<feature type="domain" description="HAMP" evidence="13">
    <location>
        <begin position="252"/>
        <end position="305"/>
    </location>
</feature>
<dbReference type="InterPro" id="IPR050398">
    <property type="entry name" value="HssS/ArlS-like"/>
</dbReference>
<evidence type="ECO:0000256" key="3">
    <source>
        <dbReference type="ARBA" id="ARBA00012438"/>
    </source>
</evidence>
<dbReference type="EMBL" id="VCYH01000002">
    <property type="protein sequence ID" value="MDN7024189.1"/>
    <property type="molecule type" value="Genomic_DNA"/>
</dbReference>
<keyword evidence="12" id="KW-0812">Transmembrane</keyword>
<keyword evidence="4" id="KW-1003">Cell membrane</keyword>
<dbReference type="CDD" id="cd06225">
    <property type="entry name" value="HAMP"/>
    <property type="match status" value="1"/>
</dbReference>
<dbReference type="Pfam" id="PF00672">
    <property type="entry name" value="HAMP"/>
    <property type="match status" value="1"/>
</dbReference>
<comment type="subcellular location">
    <subcellularLocation>
        <location evidence="2">Cell membrane</location>
        <topology evidence="2">Multi-pass membrane protein</topology>
    </subcellularLocation>
</comment>
<reference evidence="14" key="1">
    <citation type="submission" date="2019-05" db="EMBL/GenBank/DDBJ databases">
        <title>Methanoculleus sp. FWC-SCC1, a methanogenic archaeon isolated from deep marine cold seep.</title>
        <authorList>
            <person name="Chen Y.-W."/>
            <person name="Chen S.-C."/>
            <person name="Teng N.-H."/>
            <person name="Lai M.-C."/>
        </authorList>
    </citation>
    <scope>NUCLEOTIDE SEQUENCE</scope>
    <source>
        <strain evidence="14">FWC-SCC1</strain>
    </source>
</reference>
<accession>A0ABT8M8C5</accession>
<keyword evidence="5" id="KW-0597">Phosphoprotein</keyword>
<evidence type="ECO:0000256" key="9">
    <source>
        <dbReference type="ARBA" id="ARBA00022840"/>
    </source>
</evidence>
<keyword evidence="15" id="KW-1185">Reference proteome</keyword>
<evidence type="ECO:0000256" key="1">
    <source>
        <dbReference type="ARBA" id="ARBA00000085"/>
    </source>
</evidence>
<dbReference type="SUPFAM" id="SSF158472">
    <property type="entry name" value="HAMP domain-like"/>
    <property type="match status" value="1"/>
</dbReference>
<dbReference type="RefSeq" id="WP_301663277.1">
    <property type="nucleotide sequence ID" value="NZ_VCYH01000002.1"/>
</dbReference>
<keyword evidence="9" id="KW-0067">ATP-binding</keyword>
<evidence type="ECO:0000256" key="8">
    <source>
        <dbReference type="ARBA" id="ARBA00022777"/>
    </source>
</evidence>
<dbReference type="SMART" id="SM00304">
    <property type="entry name" value="HAMP"/>
    <property type="match status" value="1"/>
</dbReference>
<gene>
    <name evidence="14" type="ORF">FGU65_04675</name>
</gene>
<dbReference type="PANTHER" id="PTHR45528:SF1">
    <property type="entry name" value="SENSOR HISTIDINE KINASE CPXA"/>
    <property type="match status" value="1"/>
</dbReference>
<evidence type="ECO:0000256" key="2">
    <source>
        <dbReference type="ARBA" id="ARBA00004651"/>
    </source>
</evidence>
<keyword evidence="10" id="KW-0902">Two-component regulatory system</keyword>
<evidence type="ECO:0000313" key="15">
    <source>
        <dbReference type="Proteomes" id="UP001168338"/>
    </source>
</evidence>
<evidence type="ECO:0000256" key="7">
    <source>
        <dbReference type="ARBA" id="ARBA00022741"/>
    </source>
</evidence>
<keyword evidence="7" id="KW-0547">Nucleotide-binding</keyword>